<evidence type="ECO:0000313" key="10">
    <source>
        <dbReference type="Proteomes" id="UP000664534"/>
    </source>
</evidence>
<comment type="caution">
    <text evidence="9">The sequence shown here is derived from an EMBL/GenBank/DDBJ whole genome shotgun (WGS) entry which is preliminary data.</text>
</comment>
<sequence length="322" mass="35347">MQVSLNSLYWATFILLTTTQAIQVAPLDTYQIGPYYVQNCKSNNNNMATLLKTMTAALQPAITDLGSTSSSKAYTTFFKDVSRAPYVRTVFSNVTKGVSVATAPGSPSSEPNFICVDARDQVTWDENGQQVDAYTRCGGGEWPAMALLTTPYIVICPLFFTQAAVPVQSSASCLKVRPYLNRFAQGGKSLIVYQVWHLLHELVHYYVYSTEQDSLDVYGVNQCVDLPGGKAMLNAQSYVYYVANIWLGCTKFPTVDTRPSGRFRGVELLETEANSTALKANESIALVVQNVSVQAVPLVQTSGDVDPDLTSRGLRRHKIVYG</sequence>
<dbReference type="AlphaFoldDB" id="A0A8H3IZ05"/>
<keyword evidence="6" id="KW-0862">Zinc</keyword>
<keyword evidence="5" id="KW-0378">Hydrolase</keyword>
<comment type="cofactor">
    <cofactor evidence="1">
        <name>Zn(2+)</name>
        <dbReference type="ChEBI" id="CHEBI:29105"/>
    </cofactor>
</comment>
<name>A0A8H3IZ05_9LECA</name>
<dbReference type="EMBL" id="CAJPDT010000083">
    <property type="protein sequence ID" value="CAF9935405.1"/>
    <property type="molecule type" value="Genomic_DNA"/>
</dbReference>
<organism evidence="9 10">
    <name type="scientific">Imshaugia aleurites</name>
    <dbReference type="NCBI Taxonomy" id="172621"/>
    <lineage>
        <taxon>Eukaryota</taxon>
        <taxon>Fungi</taxon>
        <taxon>Dikarya</taxon>
        <taxon>Ascomycota</taxon>
        <taxon>Pezizomycotina</taxon>
        <taxon>Lecanoromycetes</taxon>
        <taxon>OSLEUM clade</taxon>
        <taxon>Lecanoromycetidae</taxon>
        <taxon>Lecanorales</taxon>
        <taxon>Lecanorineae</taxon>
        <taxon>Parmeliaceae</taxon>
        <taxon>Imshaugia</taxon>
    </lineage>
</organism>
<feature type="chain" id="PRO_5034825697" description="Lysine-specific metallo-endopeptidase domain-containing protein" evidence="8">
    <location>
        <begin position="22"/>
        <end position="322"/>
    </location>
</feature>
<dbReference type="PANTHER" id="PTHR37016">
    <property type="match status" value="1"/>
</dbReference>
<evidence type="ECO:0000256" key="2">
    <source>
        <dbReference type="ARBA" id="ARBA00010279"/>
    </source>
</evidence>
<evidence type="ECO:0000256" key="3">
    <source>
        <dbReference type="ARBA" id="ARBA00022670"/>
    </source>
</evidence>
<keyword evidence="4" id="KW-0479">Metal-binding</keyword>
<gene>
    <name evidence="9" type="ORF">IMSHALPRED_010216</name>
</gene>
<reference evidence="9" key="1">
    <citation type="submission" date="2021-03" db="EMBL/GenBank/DDBJ databases">
        <authorList>
            <person name="Tagirdzhanova G."/>
        </authorList>
    </citation>
    <scope>NUCLEOTIDE SEQUENCE</scope>
</reference>
<evidence type="ECO:0000313" key="9">
    <source>
        <dbReference type="EMBL" id="CAF9935405.1"/>
    </source>
</evidence>
<evidence type="ECO:0000256" key="6">
    <source>
        <dbReference type="ARBA" id="ARBA00022833"/>
    </source>
</evidence>
<protein>
    <recommendedName>
        <fullName evidence="11">Lysine-specific metallo-endopeptidase domain-containing protein</fullName>
    </recommendedName>
</protein>
<dbReference type="GO" id="GO:0006508">
    <property type="term" value="P:proteolysis"/>
    <property type="evidence" value="ECO:0007669"/>
    <property type="project" value="UniProtKB-KW"/>
</dbReference>
<dbReference type="Gene3D" id="3.40.390.10">
    <property type="entry name" value="Collagenase (Catalytic Domain)"/>
    <property type="match status" value="1"/>
</dbReference>
<dbReference type="SUPFAM" id="SSF55486">
    <property type="entry name" value="Metalloproteases ('zincins'), catalytic domain"/>
    <property type="match status" value="1"/>
</dbReference>
<evidence type="ECO:0000256" key="8">
    <source>
        <dbReference type="SAM" id="SignalP"/>
    </source>
</evidence>
<keyword evidence="10" id="KW-1185">Reference proteome</keyword>
<dbReference type="InterPro" id="IPR050414">
    <property type="entry name" value="Fungal_M35_metalloproteases"/>
</dbReference>
<keyword evidence="7" id="KW-0482">Metalloprotease</keyword>
<dbReference type="GO" id="GO:0046872">
    <property type="term" value="F:metal ion binding"/>
    <property type="evidence" value="ECO:0007669"/>
    <property type="project" value="UniProtKB-KW"/>
</dbReference>
<dbReference type="PANTHER" id="PTHR37016:SF3">
    <property type="entry name" value="NEUTRAL PROTEASE 2-RELATED"/>
    <property type="match status" value="1"/>
</dbReference>
<evidence type="ECO:0000256" key="5">
    <source>
        <dbReference type="ARBA" id="ARBA00022801"/>
    </source>
</evidence>
<evidence type="ECO:0000256" key="7">
    <source>
        <dbReference type="ARBA" id="ARBA00023049"/>
    </source>
</evidence>
<dbReference type="GO" id="GO:0008237">
    <property type="term" value="F:metallopeptidase activity"/>
    <property type="evidence" value="ECO:0007669"/>
    <property type="project" value="UniProtKB-KW"/>
</dbReference>
<dbReference type="Proteomes" id="UP000664534">
    <property type="component" value="Unassembled WGS sequence"/>
</dbReference>
<accession>A0A8H3IZ05</accession>
<dbReference type="OrthoDB" id="5354889at2759"/>
<proteinExistence type="inferred from homology"/>
<dbReference type="InterPro" id="IPR024079">
    <property type="entry name" value="MetalloPept_cat_dom_sf"/>
</dbReference>
<keyword evidence="8" id="KW-0732">Signal</keyword>
<evidence type="ECO:0000256" key="4">
    <source>
        <dbReference type="ARBA" id="ARBA00022723"/>
    </source>
</evidence>
<keyword evidence="3" id="KW-0645">Protease</keyword>
<evidence type="ECO:0000256" key="1">
    <source>
        <dbReference type="ARBA" id="ARBA00001947"/>
    </source>
</evidence>
<comment type="similarity">
    <text evidence="2">Belongs to the peptidase M35 family.</text>
</comment>
<evidence type="ECO:0008006" key="11">
    <source>
        <dbReference type="Google" id="ProtNLM"/>
    </source>
</evidence>
<feature type="signal peptide" evidence="8">
    <location>
        <begin position="1"/>
        <end position="21"/>
    </location>
</feature>